<dbReference type="Proteomes" id="UP000550787">
    <property type="component" value="Unassembled WGS sequence"/>
</dbReference>
<reference evidence="1 2" key="1">
    <citation type="submission" date="2020-04" db="EMBL/GenBank/DDBJ databases">
        <title>Description of novel Gluconacetobacter.</title>
        <authorList>
            <person name="Sombolestani A."/>
        </authorList>
    </citation>
    <scope>NUCLEOTIDE SEQUENCE [LARGE SCALE GENOMIC DNA]</scope>
    <source>
        <strain evidence="1 2">LMG 7603</strain>
    </source>
</reference>
<protein>
    <submittedName>
        <fullName evidence="1">Heme-binding protein</fullName>
    </submittedName>
</protein>
<dbReference type="PANTHER" id="PTHR34309">
    <property type="entry name" value="SLR1406 PROTEIN"/>
    <property type="match status" value="1"/>
</dbReference>
<dbReference type="Gene3D" id="3.30.450.150">
    <property type="entry name" value="Haem-degrading domain"/>
    <property type="match status" value="1"/>
</dbReference>
<sequence>MTCSLEDARRVLAAAETEALTIGQPVNIAVVDAGGNLVAHARMDGARIGAIDIAINKAFTARAFDMSTADLAEHSQPGGAFFGIHTSNNGRVMIFAGGVPLRRGEKIVGAIGISGGSGEQDERVAQAGVQAL</sequence>
<dbReference type="InterPro" id="IPR038084">
    <property type="entry name" value="PduO/GlcC-like_sf"/>
</dbReference>
<dbReference type="SUPFAM" id="SSF143744">
    <property type="entry name" value="GlcG-like"/>
    <property type="match status" value="1"/>
</dbReference>
<accession>A0A7W4I7G5</accession>
<dbReference type="AlphaFoldDB" id="A0A7W4I7G5"/>
<comment type="caution">
    <text evidence="1">The sequence shown here is derived from an EMBL/GenBank/DDBJ whole genome shotgun (WGS) entry which is preliminary data.</text>
</comment>
<proteinExistence type="predicted"/>
<evidence type="ECO:0000313" key="1">
    <source>
        <dbReference type="EMBL" id="MBB2157624.1"/>
    </source>
</evidence>
<organism evidence="1 2">
    <name type="scientific">Gluconacetobacter diazotrophicus</name>
    <name type="common">Acetobacter diazotrophicus</name>
    <dbReference type="NCBI Taxonomy" id="33996"/>
    <lineage>
        <taxon>Bacteria</taxon>
        <taxon>Pseudomonadati</taxon>
        <taxon>Pseudomonadota</taxon>
        <taxon>Alphaproteobacteria</taxon>
        <taxon>Acetobacterales</taxon>
        <taxon>Acetobacteraceae</taxon>
        <taxon>Gluconacetobacter</taxon>
    </lineage>
</organism>
<dbReference type="PANTHER" id="PTHR34309:SF1">
    <property type="entry name" value="PROTEIN GLCG"/>
    <property type="match status" value="1"/>
</dbReference>
<name>A0A7W4I7G5_GLUDI</name>
<dbReference type="RefSeq" id="WP_220792538.1">
    <property type="nucleotide sequence ID" value="NZ_JABEQG010000036.1"/>
</dbReference>
<dbReference type="InterPro" id="IPR052517">
    <property type="entry name" value="GlcG_carb_metab_protein"/>
</dbReference>
<dbReference type="InterPro" id="IPR005624">
    <property type="entry name" value="PduO/GlcC-like"/>
</dbReference>
<evidence type="ECO:0000313" key="2">
    <source>
        <dbReference type="Proteomes" id="UP000550787"/>
    </source>
</evidence>
<gene>
    <name evidence="1" type="ORF">HLH33_15110</name>
</gene>
<dbReference type="EMBL" id="JABEQG010000036">
    <property type="protein sequence ID" value="MBB2157624.1"/>
    <property type="molecule type" value="Genomic_DNA"/>
</dbReference>
<dbReference type="Pfam" id="PF03928">
    <property type="entry name" value="HbpS-like"/>
    <property type="match status" value="1"/>
</dbReference>